<dbReference type="PRINTS" id="PR00929">
    <property type="entry name" value="ATHOOK"/>
</dbReference>
<gene>
    <name evidence="4" type="ORF">WMY93_019768</name>
</gene>
<evidence type="ECO:0008006" key="6">
    <source>
        <dbReference type="Google" id="ProtNLM"/>
    </source>
</evidence>
<dbReference type="SMART" id="SM00384">
    <property type="entry name" value="AT_hook"/>
    <property type="match status" value="5"/>
</dbReference>
<dbReference type="GO" id="GO:0006355">
    <property type="term" value="P:regulation of DNA-templated transcription"/>
    <property type="evidence" value="ECO:0007669"/>
    <property type="project" value="InterPro"/>
</dbReference>
<dbReference type="AlphaFoldDB" id="A0AAW0NQH5"/>
<feature type="compositionally biased region" description="Basic residues" evidence="3">
    <location>
        <begin position="28"/>
        <end position="45"/>
    </location>
</feature>
<sequence length="175" mass="19863">MKVESTSGRPTRIHVAPDKLNMPLPRKYPGKRGRPKKNTRGRPRKTPLPPGEELYVPRLWKALGRPRKYPKEEGADQECTLDTPRRGRGRPRKSESKKGAHLRKLESYGSPRKPGRPPKATKEQDGSVRKRGRPKGSFKNKTIDDSPVKVSHDSDQSLEASEEHLSNDKDDMEVE</sequence>
<evidence type="ECO:0000256" key="2">
    <source>
        <dbReference type="ARBA" id="ARBA00023125"/>
    </source>
</evidence>
<dbReference type="InterPro" id="IPR017956">
    <property type="entry name" value="AT_hook_DNA-bd_motif"/>
</dbReference>
<dbReference type="GO" id="GO:0005634">
    <property type="term" value="C:nucleus"/>
    <property type="evidence" value="ECO:0007669"/>
    <property type="project" value="InterPro"/>
</dbReference>
<keyword evidence="5" id="KW-1185">Reference proteome</keyword>
<protein>
    <recommendedName>
        <fullName evidence="6">High mobility group protein HMG-I/HMG-Y</fullName>
    </recommendedName>
</protein>
<name>A0AAW0NQH5_9GOBI</name>
<evidence type="ECO:0000313" key="5">
    <source>
        <dbReference type="Proteomes" id="UP001460270"/>
    </source>
</evidence>
<keyword evidence="2" id="KW-0238">DNA-binding</keyword>
<evidence type="ECO:0000256" key="3">
    <source>
        <dbReference type="SAM" id="MobiDB-lite"/>
    </source>
</evidence>
<feature type="compositionally biased region" description="Basic and acidic residues" evidence="3">
    <location>
        <begin position="141"/>
        <end position="169"/>
    </location>
</feature>
<proteinExistence type="predicted"/>
<dbReference type="GO" id="GO:0000785">
    <property type="term" value="C:chromatin"/>
    <property type="evidence" value="ECO:0007669"/>
    <property type="project" value="InterPro"/>
</dbReference>
<reference evidence="5" key="1">
    <citation type="submission" date="2024-04" db="EMBL/GenBank/DDBJ databases">
        <title>Salinicola lusitanus LLJ914,a marine bacterium isolated from the Okinawa Trough.</title>
        <authorList>
            <person name="Li J."/>
        </authorList>
    </citation>
    <scope>NUCLEOTIDE SEQUENCE [LARGE SCALE GENOMIC DNA]</scope>
</reference>
<evidence type="ECO:0000256" key="1">
    <source>
        <dbReference type="ARBA" id="ARBA00022737"/>
    </source>
</evidence>
<dbReference type="GO" id="GO:0003677">
    <property type="term" value="F:DNA binding"/>
    <property type="evidence" value="ECO:0007669"/>
    <property type="project" value="UniProtKB-KW"/>
</dbReference>
<feature type="compositionally biased region" description="Basic residues" evidence="3">
    <location>
        <begin position="129"/>
        <end position="138"/>
    </location>
</feature>
<dbReference type="InterPro" id="IPR000116">
    <property type="entry name" value="HMGA"/>
</dbReference>
<accession>A0AAW0NQH5</accession>
<keyword evidence="1" id="KW-0677">Repeat</keyword>
<comment type="caution">
    <text evidence="4">The sequence shown here is derived from an EMBL/GenBank/DDBJ whole genome shotgun (WGS) entry which is preliminary data.</text>
</comment>
<dbReference type="PRINTS" id="PR00930">
    <property type="entry name" value="HIGHMOBLTYIY"/>
</dbReference>
<dbReference type="EMBL" id="JBBPFD010000014">
    <property type="protein sequence ID" value="KAK7898915.1"/>
    <property type="molecule type" value="Genomic_DNA"/>
</dbReference>
<organism evidence="4 5">
    <name type="scientific">Mugilogobius chulae</name>
    <name type="common">yellowstripe goby</name>
    <dbReference type="NCBI Taxonomy" id="88201"/>
    <lineage>
        <taxon>Eukaryota</taxon>
        <taxon>Metazoa</taxon>
        <taxon>Chordata</taxon>
        <taxon>Craniata</taxon>
        <taxon>Vertebrata</taxon>
        <taxon>Euteleostomi</taxon>
        <taxon>Actinopterygii</taxon>
        <taxon>Neopterygii</taxon>
        <taxon>Teleostei</taxon>
        <taxon>Neoteleostei</taxon>
        <taxon>Acanthomorphata</taxon>
        <taxon>Gobiaria</taxon>
        <taxon>Gobiiformes</taxon>
        <taxon>Gobioidei</taxon>
        <taxon>Gobiidae</taxon>
        <taxon>Gobionellinae</taxon>
        <taxon>Mugilogobius</taxon>
    </lineage>
</organism>
<dbReference type="Proteomes" id="UP001460270">
    <property type="component" value="Unassembled WGS sequence"/>
</dbReference>
<feature type="compositionally biased region" description="Basic and acidic residues" evidence="3">
    <location>
        <begin position="92"/>
        <end position="106"/>
    </location>
</feature>
<feature type="region of interest" description="Disordered" evidence="3">
    <location>
        <begin position="1"/>
        <end position="175"/>
    </location>
</feature>
<evidence type="ECO:0000313" key="4">
    <source>
        <dbReference type="EMBL" id="KAK7898915.1"/>
    </source>
</evidence>